<comment type="caution">
    <text evidence="2">The sequence shown here is derived from an EMBL/GenBank/DDBJ whole genome shotgun (WGS) entry which is preliminary data.</text>
</comment>
<dbReference type="Pfam" id="PF24377">
    <property type="entry name" value="DUF7533"/>
    <property type="match status" value="1"/>
</dbReference>
<dbReference type="AlphaFoldDB" id="A0ABD5ZVN6"/>
<proteinExistence type="predicted"/>
<keyword evidence="1" id="KW-0812">Transmembrane</keyword>
<accession>A0ABD5ZVN6</accession>
<dbReference type="InterPro" id="IPR055955">
    <property type="entry name" value="DUF7533"/>
</dbReference>
<keyword evidence="1" id="KW-1133">Transmembrane helix</keyword>
<reference evidence="2 3" key="1">
    <citation type="journal article" date="2019" name="Int. J. Syst. Evol. Microbiol.">
        <title>The Global Catalogue of Microorganisms (GCM) 10K type strain sequencing project: providing services to taxonomists for standard genome sequencing and annotation.</title>
        <authorList>
            <consortium name="The Broad Institute Genomics Platform"/>
            <consortium name="The Broad Institute Genome Sequencing Center for Infectious Disease"/>
            <person name="Wu L."/>
            <person name="Ma J."/>
        </authorList>
    </citation>
    <scope>NUCLEOTIDE SEQUENCE [LARGE SCALE GENOMIC DNA]</scope>
    <source>
        <strain evidence="2 3">GX21</strain>
    </source>
</reference>
<keyword evidence="1" id="KW-0472">Membrane</keyword>
<dbReference type="RefSeq" id="WP_379702920.1">
    <property type="nucleotide sequence ID" value="NZ_JBHTAT010000001.1"/>
</dbReference>
<name>A0ABD5ZVN6_9EURY</name>
<evidence type="ECO:0000313" key="3">
    <source>
        <dbReference type="Proteomes" id="UP001596434"/>
    </source>
</evidence>
<organism evidence="2 3">
    <name type="scientific">Haloplanus litoreus</name>
    <dbReference type="NCBI Taxonomy" id="767515"/>
    <lineage>
        <taxon>Archaea</taxon>
        <taxon>Methanobacteriati</taxon>
        <taxon>Methanobacteriota</taxon>
        <taxon>Stenosarchaea group</taxon>
        <taxon>Halobacteria</taxon>
        <taxon>Halobacteriales</taxon>
        <taxon>Haloferacaceae</taxon>
        <taxon>Haloplanus</taxon>
    </lineage>
</organism>
<dbReference type="GeneID" id="96953045"/>
<evidence type="ECO:0000313" key="2">
    <source>
        <dbReference type="EMBL" id="MFC7254723.1"/>
    </source>
</evidence>
<dbReference type="Proteomes" id="UP001596434">
    <property type="component" value="Unassembled WGS sequence"/>
</dbReference>
<sequence length="83" mass="8489">MRLGILDTLGLAATLIFAIPVGLYGVESALAGRPALGVGLVVVAVLMVVLPRRLTTPADLPGAVVERVVGDAVKEPEADADEE</sequence>
<dbReference type="EMBL" id="JBHTAT010000001">
    <property type="protein sequence ID" value="MFC7254723.1"/>
    <property type="molecule type" value="Genomic_DNA"/>
</dbReference>
<protein>
    <submittedName>
        <fullName evidence="2">Uncharacterized protein</fullName>
    </submittedName>
</protein>
<keyword evidence="3" id="KW-1185">Reference proteome</keyword>
<feature type="transmembrane region" description="Helical" evidence="1">
    <location>
        <begin position="34"/>
        <end position="50"/>
    </location>
</feature>
<gene>
    <name evidence="2" type="ORF">ACFQKE_05305</name>
</gene>
<evidence type="ECO:0000256" key="1">
    <source>
        <dbReference type="SAM" id="Phobius"/>
    </source>
</evidence>